<evidence type="ECO:0000256" key="2">
    <source>
        <dbReference type="ARBA" id="ARBA00022737"/>
    </source>
</evidence>
<dbReference type="OrthoDB" id="10251809at2759"/>
<dbReference type="PANTHER" id="PTHR46093">
    <property type="entry name" value="ACYL-COA-BINDING DOMAIN-CONTAINING PROTEIN 5"/>
    <property type="match status" value="1"/>
</dbReference>
<keyword evidence="2" id="KW-0677">Repeat</keyword>
<dbReference type="SUPFAM" id="SSF117281">
    <property type="entry name" value="Kelch motif"/>
    <property type="match status" value="1"/>
</dbReference>
<evidence type="ECO:0000313" key="3">
    <source>
        <dbReference type="EMBL" id="PKA49070.1"/>
    </source>
</evidence>
<proteinExistence type="predicted"/>
<keyword evidence="1" id="KW-0880">Kelch repeat</keyword>
<sequence length="313" mass="36062">MFVGKSSTWLPFNYKGTGPSSRSNQVAALNFDRYLFEFGRQSKSGICDDICSLYFETMVWSKIRIKHYHLSPGAGGCSILCRNNWYIVRGRTTGRGFSLVPVHHKYKLFIVVFKGRRREPSNENEILIMENYDNPISWRFEDSLGTTNVLAVHLYGDGIASSIRRHIRQAWSHGWGFHSPGCYQDNVEARSSRPFSYTKMMYNSFGMNCYLSRWNRIILLGKNNNCLYITITSGNFKKSFRSTAKYIQDLASVREFEGNFNGTSKMAYDQANDTTIIILAHGFGVTVYYDQLDFMVDKKHMIHCDLELGECFI</sequence>
<evidence type="ECO:0000256" key="1">
    <source>
        <dbReference type="ARBA" id="ARBA00022441"/>
    </source>
</evidence>
<keyword evidence="4" id="KW-1185">Reference proteome</keyword>
<name>A0A2I0A0J1_9ASPA</name>
<dbReference type="STRING" id="1088818.A0A2I0A0J1"/>
<dbReference type="InterPro" id="IPR015915">
    <property type="entry name" value="Kelch-typ_b-propeller"/>
</dbReference>
<reference evidence="3 4" key="1">
    <citation type="journal article" date="2017" name="Nature">
        <title>The Apostasia genome and the evolution of orchids.</title>
        <authorList>
            <person name="Zhang G.Q."/>
            <person name="Liu K.W."/>
            <person name="Li Z."/>
            <person name="Lohaus R."/>
            <person name="Hsiao Y.Y."/>
            <person name="Niu S.C."/>
            <person name="Wang J.Y."/>
            <person name="Lin Y.C."/>
            <person name="Xu Q."/>
            <person name="Chen L.J."/>
            <person name="Yoshida K."/>
            <person name="Fujiwara S."/>
            <person name="Wang Z.W."/>
            <person name="Zhang Y.Q."/>
            <person name="Mitsuda N."/>
            <person name="Wang M."/>
            <person name="Liu G.H."/>
            <person name="Pecoraro L."/>
            <person name="Huang H.X."/>
            <person name="Xiao X.J."/>
            <person name="Lin M."/>
            <person name="Wu X.Y."/>
            <person name="Wu W.L."/>
            <person name="Chen Y.Y."/>
            <person name="Chang S.B."/>
            <person name="Sakamoto S."/>
            <person name="Ohme-Takagi M."/>
            <person name="Yagi M."/>
            <person name="Zeng S.J."/>
            <person name="Shen C.Y."/>
            <person name="Yeh C.M."/>
            <person name="Luo Y.B."/>
            <person name="Tsai W.C."/>
            <person name="Van de Peer Y."/>
            <person name="Liu Z.J."/>
        </authorList>
    </citation>
    <scope>NUCLEOTIDE SEQUENCE [LARGE SCALE GENOMIC DNA]</scope>
    <source>
        <strain evidence="4">cv. Shenzhen</strain>
        <tissue evidence="3">Stem</tissue>
    </source>
</reference>
<dbReference type="AlphaFoldDB" id="A0A2I0A0J1"/>
<organism evidence="3 4">
    <name type="scientific">Apostasia shenzhenica</name>
    <dbReference type="NCBI Taxonomy" id="1088818"/>
    <lineage>
        <taxon>Eukaryota</taxon>
        <taxon>Viridiplantae</taxon>
        <taxon>Streptophyta</taxon>
        <taxon>Embryophyta</taxon>
        <taxon>Tracheophyta</taxon>
        <taxon>Spermatophyta</taxon>
        <taxon>Magnoliopsida</taxon>
        <taxon>Liliopsida</taxon>
        <taxon>Asparagales</taxon>
        <taxon>Orchidaceae</taxon>
        <taxon>Apostasioideae</taxon>
        <taxon>Apostasia</taxon>
    </lineage>
</organism>
<dbReference type="EMBL" id="KZ452040">
    <property type="protein sequence ID" value="PKA49070.1"/>
    <property type="molecule type" value="Genomic_DNA"/>
</dbReference>
<protein>
    <submittedName>
        <fullName evidence="3">Acyl-CoA-binding domain-containing protein 5</fullName>
    </submittedName>
</protein>
<evidence type="ECO:0000313" key="4">
    <source>
        <dbReference type="Proteomes" id="UP000236161"/>
    </source>
</evidence>
<dbReference type="Proteomes" id="UP000236161">
    <property type="component" value="Unassembled WGS sequence"/>
</dbReference>
<dbReference type="PANTHER" id="PTHR46093:SF4">
    <property type="entry name" value="GALACTOSE OXIDASE_KELCH REPEAT SUPERFAMILY PROTEIN"/>
    <property type="match status" value="1"/>
</dbReference>
<accession>A0A2I0A0J1</accession>
<gene>
    <name evidence="3" type="primary">ACBP5</name>
    <name evidence="3" type="ORF">AXF42_Ash010754</name>
</gene>